<dbReference type="EMBL" id="RAPQ01000011">
    <property type="protein sequence ID" value="RKD98445.1"/>
    <property type="molecule type" value="Genomic_DNA"/>
</dbReference>
<keyword evidence="1" id="KW-0472">Membrane</keyword>
<feature type="transmembrane region" description="Helical" evidence="1">
    <location>
        <begin position="30"/>
        <end position="60"/>
    </location>
</feature>
<dbReference type="RefSeq" id="WP_120241043.1">
    <property type="nucleotide sequence ID" value="NZ_RAPQ01000011.1"/>
</dbReference>
<sequence>MNTLTFKAKQVRNDIPLKNNTPFKEGVTTVLAMFGIFAVIMTLDYYILGILFLIVAYSFLKRIFIYFRIKHPDWAKESDFRGSLLFREEKIGDIYTDDISSIVILFNKQRDKKLSYSHEPMYNGLLCFEILLKDGREKKYVILIEEEEQFNELGAVLKAYYKQKIKIEEKYTGDPEQGIERTFLFKKHYLYAEKQELKAELQMEKFPI</sequence>
<proteinExistence type="predicted"/>
<keyword evidence="3" id="KW-1185">Reference proteome</keyword>
<evidence type="ECO:0000313" key="2">
    <source>
        <dbReference type="EMBL" id="RKD98445.1"/>
    </source>
</evidence>
<dbReference type="Proteomes" id="UP000284531">
    <property type="component" value="Unassembled WGS sequence"/>
</dbReference>
<keyword evidence="1" id="KW-0812">Transmembrane</keyword>
<accession>A0A419WSP3</accession>
<reference evidence="2 3" key="1">
    <citation type="submission" date="2018-09" db="EMBL/GenBank/DDBJ databases">
        <title>Genomic Encyclopedia of Archaeal and Bacterial Type Strains, Phase II (KMG-II): from individual species to whole genera.</title>
        <authorList>
            <person name="Goeker M."/>
        </authorList>
    </citation>
    <scope>NUCLEOTIDE SEQUENCE [LARGE SCALE GENOMIC DNA]</scope>
    <source>
        <strain evidence="2 3">DSM 21950</strain>
    </source>
</reference>
<dbReference type="AlphaFoldDB" id="A0A419WSP3"/>
<evidence type="ECO:0000313" key="3">
    <source>
        <dbReference type="Proteomes" id="UP000284531"/>
    </source>
</evidence>
<gene>
    <name evidence="2" type="ORF">BXY64_3304</name>
</gene>
<keyword evidence="1" id="KW-1133">Transmembrane helix</keyword>
<comment type="caution">
    <text evidence="2">The sequence shown here is derived from an EMBL/GenBank/DDBJ whole genome shotgun (WGS) entry which is preliminary data.</text>
</comment>
<name>A0A419WSP3_9BACT</name>
<organism evidence="2 3">
    <name type="scientific">Marinifilum flexuosum</name>
    <dbReference type="NCBI Taxonomy" id="1117708"/>
    <lineage>
        <taxon>Bacteria</taxon>
        <taxon>Pseudomonadati</taxon>
        <taxon>Bacteroidota</taxon>
        <taxon>Bacteroidia</taxon>
        <taxon>Marinilabiliales</taxon>
        <taxon>Marinifilaceae</taxon>
    </lineage>
</organism>
<protein>
    <submittedName>
        <fullName evidence="2">Uncharacterized protein</fullName>
    </submittedName>
</protein>
<evidence type="ECO:0000256" key="1">
    <source>
        <dbReference type="SAM" id="Phobius"/>
    </source>
</evidence>